<accession>A0A1I7XE04</accession>
<evidence type="ECO:0000313" key="1">
    <source>
        <dbReference type="Proteomes" id="UP000095283"/>
    </source>
</evidence>
<dbReference type="AlphaFoldDB" id="A0A1I7XE04"/>
<evidence type="ECO:0000313" key="2">
    <source>
        <dbReference type="WBParaSite" id="Hba_15886"/>
    </source>
</evidence>
<dbReference type="Gene3D" id="3.50.50.60">
    <property type="entry name" value="FAD/NAD(P)-binding domain"/>
    <property type="match status" value="1"/>
</dbReference>
<sequence>MRMSTTACGRHFRLIVVGGGAAGCGASHKFARRLPNKSVAIIEPNERGHTDKKPRAFIVKTIEFG</sequence>
<reference evidence="2" key="1">
    <citation type="submission" date="2016-11" db="UniProtKB">
        <authorList>
            <consortium name="WormBaseParasite"/>
        </authorList>
    </citation>
    <scope>IDENTIFICATION</scope>
</reference>
<name>A0A1I7XE04_HETBA</name>
<proteinExistence type="predicted"/>
<keyword evidence="1" id="KW-1185">Reference proteome</keyword>
<dbReference type="InterPro" id="IPR036188">
    <property type="entry name" value="FAD/NAD-bd_sf"/>
</dbReference>
<organism evidence="1 2">
    <name type="scientific">Heterorhabditis bacteriophora</name>
    <name type="common">Entomopathogenic nematode worm</name>
    <dbReference type="NCBI Taxonomy" id="37862"/>
    <lineage>
        <taxon>Eukaryota</taxon>
        <taxon>Metazoa</taxon>
        <taxon>Ecdysozoa</taxon>
        <taxon>Nematoda</taxon>
        <taxon>Chromadorea</taxon>
        <taxon>Rhabditida</taxon>
        <taxon>Rhabditina</taxon>
        <taxon>Rhabditomorpha</taxon>
        <taxon>Strongyloidea</taxon>
        <taxon>Heterorhabditidae</taxon>
        <taxon>Heterorhabditis</taxon>
    </lineage>
</organism>
<dbReference type="SUPFAM" id="SSF51905">
    <property type="entry name" value="FAD/NAD(P)-binding domain"/>
    <property type="match status" value="1"/>
</dbReference>
<dbReference type="WBParaSite" id="Hba_15886">
    <property type="protein sequence ID" value="Hba_15886"/>
    <property type="gene ID" value="Hba_15886"/>
</dbReference>
<dbReference type="PROSITE" id="PS51257">
    <property type="entry name" value="PROKAR_LIPOPROTEIN"/>
    <property type="match status" value="1"/>
</dbReference>
<protein>
    <submittedName>
        <fullName evidence="2">Pyr_redox_2 domain-containing protein</fullName>
    </submittedName>
</protein>
<dbReference type="Proteomes" id="UP000095283">
    <property type="component" value="Unplaced"/>
</dbReference>